<sequence>MPDGTRTRGRRVMSQQHDQAHGPGDDAGAQLLRDFRRWRREQAFALWVTGGFIVINILWWLVFAVQHKSLPYNELSTDLGHFDFGKLIPSLFLTRGVFQLLVEAALMMLMLCLAEPILGAVRTIFTCIVSAVAGVFVGLLLCSAVSALLSTSSTIYSIPFTLSPVTLVVGGLMAATAFTGQLWRRRIRIVGYCAICVVLLYGGNPGDYCTLMAAVIGQLIGRALAGPPQTDQWHWQHASSYEARHILGAVGVVLALGPVVATTSRAAAGPLTTLALIMSPSSVNSGKLAACMHGTLTSGCFTQYELARAAMPGDVVRSLLPLVVMLVIAVGMYRGRRTAAWFAIIFYGASAIFTLCYYLLVPYTLNGSVRGFSGTALWSCVVNVAVPAAFAIVTAAELRHFSLKTSARAMRWGLIVVVVTFVACAAVYLLFAGLCSSQFSPRPSFAVVLADLPGRFLPIGFLTHTRLAFLPTTILASIVYQGVGIVFWAVLVVASIVWLRVGDIDDEHARSRAEQLVEAGGESMSFMTTWEGNDYWISHTGRSGVAYRVLNGVALTTTGPFGDPDEWMADLDDFSRFCSEHSWTPVFYAVHQNARDHLSSLGWHSLLVGEEMVIDPASWKTTGKKWQDIRTAINKAKRDGIVDEFTTYDECPHSVQRQFEEISEQWSEGKALPEMKFTLGGVEELKDPRVKVLYAIDADGTVQGVTSWLPTWRDGRIIGWTLDFMRHRTDSPNGIMEFLIARMAQRMHDLGESSPDEKVEFVSLSAAPLTGLDSSSDATSDDDSNVSGTLILQHALALVADFLEPEYGFKSLYNFKKKFQPAAYPVYLCYADPAKLANLGIAVLRAYLPNLTVRETLSMLGSMKSDK</sequence>
<name>A0A6I5N004_9BIFI</name>
<evidence type="ECO:0000313" key="9">
    <source>
        <dbReference type="EMBL" id="NEG69435.1"/>
    </source>
</evidence>
<protein>
    <submittedName>
        <fullName evidence="9">DUF2156 domain-containing protein</fullName>
    </submittedName>
</protein>
<feature type="transmembrane region" description="Helical" evidence="7">
    <location>
        <begin position="340"/>
        <end position="360"/>
    </location>
</feature>
<organism evidence="9 10">
    <name type="scientific">Bifidobacterium choloepi</name>
    <dbReference type="NCBI Taxonomy" id="2614131"/>
    <lineage>
        <taxon>Bacteria</taxon>
        <taxon>Bacillati</taxon>
        <taxon>Actinomycetota</taxon>
        <taxon>Actinomycetes</taxon>
        <taxon>Bifidobacteriales</taxon>
        <taxon>Bifidobacteriaceae</taxon>
        <taxon>Bifidobacterium</taxon>
    </lineage>
</organism>
<accession>A0A6I5N004</accession>
<keyword evidence="2" id="KW-1003">Cell membrane</keyword>
<evidence type="ECO:0000256" key="7">
    <source>
        <dbReference type="SAM" id="Phobius"/>
    </source>
</evidence>
<keyword evidence="4 7" id="KW-1133">Transmembrane helix</keyword>
<evidence type="ECO:0000256" key="4">
    <source>
        <dbReference type="ARBA" id="ARBA00022989"/>
    </source>
</evidence>
<gene>
    <name evidence="9" type="ORF">F6S87_02095</name>
</gene>
<feature type="transmembrane region" description="Helical" evidence="7">
    <location>
        <begin position="410"/>
        <end position="431"/>
    </location>
</feature>
<feature type="region of interest" description="Disordered" evidence="6">
    <location>
        <begin position="1"/>
        <end position="26"/>
    </location>
</feature>
<dbReference type="PANTHER" id="PTHR34697">
    <property type="entry name" value="PHOSPHATIDYLGLYCEROL LYSYLTRANSFERASE"/>
    <property type="match status" value="1"/>
</dbReference>
<feature type="transmembrane region" description="Helical" evidence="7">
    <location>
        <begin position="315"/>
        <end position="333"/>
    </location>
</feature>
<proteinExistence type="predicted"/>
<dbReference type="GO" id="GO:0055091">
    <property type="term" value="P:phospholipid homeostasis"/>
    <property type="evidence" value="ECO:0007669"/>
    <property type="project" value="TreeGrafter"/>
</dbReference>
<dbReference type="GO" id="GO:0016755">
    <property type="term" value="F:aminoacyltransferase activity"/>
    <property type="evidence" value="ECO:0007669"/>
    <property type="project" value="TreeGrafter"/>
</dbReference>
<evidence type="ECO:0000256" key="3">
    <source>
        <dbReference type="ARBA" id="ARBA00022692"/>
    </source>
</evidence>
<evidence type="ECO:0000256" key="5">
    <source>
        <dbReference type="ARBA" id="ARBA00023136"/>
    </source>
</evidence>
<evidence type="ECO:0000313" key="10">
    <source>
        <dbReference type="Proteomes" id="UP000469292"/>
    </source>
</evidence>
<keyword evidence="5 7" id="KW-0472">Membrane</keyword>
<feature type="transmembrane region" description="Helical" evidence="7">
    <location>
        <begin position="87"/>
        <end position="112"/>
    </location>
</feature>
<keyword evidence="3 7" id="KW-0812">Transmembrane</keyword>
<feature type="transmembrane region" description="Helical" evidence="7">
    <location>
        <begin position="124"/>
        <end position="149"/>
    </location>
</feature>
<feature type="transmembrane region" description="Helical" evidence="7">
    <location>
        <begin position="246"/>
        <end position="268"/>
    </location>
</feature>
<dbReference type="InterPro" id="IPR024320">
    <property type="entry name" value="LPG_synthase_C"/>
</dbReference>
<feature type="transmembrane region" description="Helical" evidence="7">
    <location>
        <begin position="155"/>
        <end position="175"/>
    </location>
</feature>
<evidence type="ECO:0000256" key="1">
    <source>
        <dbReference type="ARBA" id="ARBA00004651"/>
    </source>
</evidence>
<keyword evidence="10" id="KW-1185">Reference proteome</keyword>
<dbReference type="AlphaFoldDB" id="A0A6I5N004"/>
<feature type="domain" description="Phosphatidylglycerol lysyltransferase C-terminal" evidence="8">
    <location>
        <begin position="518"/>
        <end position="830"/>
    </location>
</feature>
<comment type="caution">
    <text evidence="9">The sequence shown here is derived from an EMBL/GenBank/DDBJ whole genome shotgun (WGS) entry which is preliminary data.</text>
</comment>
<dbReference type="GO" id="GO:0005886">
    <property type="term" value="C:plasma membrane"/>
    <property type="evidence" value="ECO:0007669"/>
    <property type="project" value="UniProtKB-SubCell"/>
</dbReference>
<dbReference type="Proteomes" id="UP000469292">
    <property type="component" value="Unassembled WGS sequence"/>
</dbReference>
<evidence type="ECO:0000256" key="2">
    <source>
        <dbReference type="ARBA" id="ARBA00022475"/>
    </source>
</evidence>
<feature type="transmembrane region" description="Helical" evidence="7">
    <location>
        <begin position="474"/>
        <end position="499"/>
    </location>
</feature>
<dbReference type="Pfam" id="PF09924">
    <property type="entry name" value="LPG_synthase_C"/>
    <property type="match status" value="1"/>
</dbReference>
<dbReference type="EMBL" id="VYSG01000001">
    <property type="protein sequence ID" value="NEG69435.1"/>
    <property type="molecule type" value="Genomic_DNA"/>
</dbReference>
<dbReference type="PANTHER" id="PTHR34697:SF2">
    <property type="entry name" value="PHOSPHATIDYLGLYCEROL LYSYLTRANSFERASE"/>
    <property type="match status" value="1"/>
</dbReference>
<feature type="transmembrane region" description="Helical" evidence="7">
    <location>
        <begin position="376"/>
        <end position="398"/>
    </location>
</feature>
<comment type="subcellular location">
    <subcellularLocation>
        <location evidence="1">Cell membrane</location>
        <topology evidence="1">Multi-pass membrane protein</topology>
    </subcellularLocation>
</comment>
<dbReference type="InterPro" id="IPR051211">
    <property type="entry name" value="PG_lysyltransferase"/>
</dbReference>
<feature type="transmembrane region" description="Helical" evidence="7">
    <location>
        <begin position="43"/>
        <end position="67"/>
    </location>
</feature>
<evidence type="ECO:0000256" key="6">
    <source>
        <dbReference type="SAM" id="MobiDB-lite"/>
    </source>
</evidence>
<reference evidence="9 10" key="1">
    <citation type="submission" date="2019-09" db="EMBL/GenBank/DDBJ databases">
        <title>Phylogenetic characterization of a novel taxon of the genus Bifidobacterium: Bifidobacterium choloepi sp. nov.</title>
        <authorList>
            <person name="Modesto M."/>
            <person name="Satti M."/>
        </authorList>
    </citation>
    <scope>NUCLEOTIDE SEQUENCE [LARGE SCALE GENOMIC DNA]</scope>
    <source>
        <strain evidence="9 10">BRDM6</strain>
    </source>
</reference>
<evidence type="ECO:0000259" key="8">
    <source>
        <dbReference type="Pfam" id="PF09924"/>
    </source>
</evidence>